<dbReference type="GO" id="GO:0005829">
    <property type="term" value="C:cytosol"/>
    <property type="evidence" value="ECO:0007669"/>
    <property type="project" value="TreeGrafter"/>
</dbReference>
<evidence type="ECO:0000256" key="5">
    <source>
        <dbReference type="ARBA" id="ARBA00023239"/>
    </source>
</evidence>
<evidence type="ECO:0000256" key="6">
    <source>
        <dbReference type="ARBA" id="ARBA00036832"/>
    </source>
</evidence>
<dbReference type="InterPro" id="IPR032466">
    <property type="entry name" value="Metal_Hydrolase"/>
</dbReference>
<keyword evidence="4" id="KW-0862">Zinc</keyword>
<dbReference type="EC" id="4.1.1.52" evidence="7"/>
<evidence type="ECO:0000256" key="7">
    <source>
        <dbReference type="ARBA" id="ARBA00038889"/>
    </source>
</evidence>
<dbReference type="STRING" id="215250.A0A316YDI1"/>
<dbReference type="GO" id="GO:0046872">
    <property type="term" value="F:metal ion binding"/>
    <property type="evidence" value="ECO:0007669"/>
    <property type="project" value="UniProtKB-KW"/>
</dbReference>
<dbReference type="OrthoDB" id="2832284at2759"/>
<dbReference type="Proteomes" id="UP000245768">
    <property type="component" value="Unassembled WGS sequence"/>
</dbReference>
<protein>
    <recommendedName>
        <fullName evidence="7">6-methylsalicylate decarboxylase</fullName>
        <ecNumber evidence="7">4.1.1.52</ecNumber>
    </recommendedName>
</protein>
<sequence>MPSNKIDTHIHIVTPALAKAIRTAGGDPSGWHVPEWSPELAVGALNDLGIEKAIFSITAPGPSVLGSGIEARKAAREINEECLAVVKSNPSRFSLWASTPSWIDVEGTIEEIEWAIVKNHLPGVVIMSSYADRLLGDDLFQPIWKRLNELKANVFIHPAAINIKPMMIANRLPQPWVDYPVATTRTAVDLVLTGTVTRHPDVNIILSHAGGTLPFIATRVMWLTRNEEFHGRSGFLSSEETKKAFQKFYLDLALSTSKTHVTGCLEFTTPDKILYGSDWPYAPLHTCQSMTDTFDKFVNTQEGEVLLAAARDNAVRLLGNRL</sequence>
<dbReference type="PANTHER" id="PTHR21240">
    <property type="entry name" value="2-AMINO-3-CARBOXYLMUCONATE-6-SEMIALDEHYDE DECARBOXYLASE"/>
    <property type="match status" value="1"/>
</dbReference>
<evidence type="ECO:0000256" key="1">
    <source>
        <dbReference type="ARBA" id="ARBA00005871"/>
    </source>
</evidence>
<dbReference type="GO" id="GO:0016787">
    <property type="term" value="F:hydrolase activity"/>
    <property type="evidence" value="ECO:0007669"/>
    <property type="project" value="UniProtKB-KW"/>
</dbReference>
<proteinExistence type="inferred from homology"/>
<dbReference type="GeneID" id="37046450"/>
<keyword evidence="3 8" id="KW-0210">Decarboxylase</keyword>
<dbReference type="InParanoid" id="A0A316YDI1"/>
<dbReference type="InterPro" id="IPR006680">
    <property type="entry name" value="Amidohydro-rel"/>
</dbReference>
<keyword evidence="11" id="KW-1185">Reference proteome</keyword>
<evidence type="ECO:0000259" key="9">
    <source>
        <dbReference type="Pfam" id="PF04909"/>
    </source>
</evidence>
<dbReference type="AlphaFoldDB" id="A0A316YDI1"/>
<evidence type="ECO:0000256" key="3">
    <source>
        <dbReference type="ARBA" id="ARBA00022793"/>
    </source>
</evidence>
<evidence type="ECO:0000313" key="10">
    <source>
        <dbReference type="EMBL" id="PWN86728.1"/>
    </source>
</evidence>
<dbReference type="InterPro" id="IPR032465">
    <property type="entry name" value="ACMSD"/>
</dbReference>
<organism evidence="10 11">
    <name type="scientific">Acaromyces ingoldii</name>
    <dbReference type="NCBI Taxonomy" id="215250"/>
    <lineage>
        <taxon>Eukaryota</taxon>
        <taxon>Fungi</taxon>
        <taxon>Dikarya</taxon>
        <taxon>Basidiomycota</taxon>
        <taxon>Ustilaginomycotina</taxon>
        <taxon>Exobasidiomycetes</taxon>
        <taxon>Exobasidiales</taxon>
        <taxon>Cryptobasidiaceae</taxon>
        <taxon>Acaromyces</taxon>
    </lineage>
</organism>
<dbReference type="SUPFAM" id="SSF51556">
    <property type="entry name" value="Metallo-dependent hydrolases"/>
    <property type="match status" value="1"/>
</dbReference>
<evidence type="ECO:0000256" key="2">
    <source>
        <dbReference type="ARBA" id="ARBA00022723"/>
    </source>
</evidence>
<evidence type="ECO:0000313" key="11">
    <source>
        <dbReference type="Proteomes" id="UP000245768"/>
    </source>
</evidence>
<dbReference type="Gene3D" id="3.20.20.140">
    <property type="entry name" value="Metal-dependent hydrolases"/>
    <property type="match status" value="1"/>
</dbReference>
<comment type="similarity">
    <text evidence="1">Belongs to the metallo-dependent hydrolases superfamily. ACMSD family.</text>
</comment>
<comment type="catalytic activity">
    <reaction evidence="6">
        <text>6-methylsalicylate + H(+) = 3-methylphenol + CO2</text>
        <dbReference type="Rhea" id="RHEA:23112"/>
        <dbReference type="ChEBI" id="CHEBI:15378"/>
        <dbReference type="ChEBI" id="CHEBI:16526"/>
        <dbReference type="ChEBI" id="CHEBI:17231"/>
        <dbReference type="ChEBI" id="CHEBI:36658"/>
        <dbReference type="EC" id="4.1.1.52"/>
    </reaction>
    <physiologicalReaction direction="left-to-right" evidence="6">
        <dbReference type="Rhea" id="RHEA:23113"/>
    </physiologicalReaction>
</comment>
<keyword evidence="10" id="KW-0378">Hydrolase</keyword>
<accession>A0A316YDI1</accession>
<feature type="domain" description="Amidohydrolase-related" evidence="9">
    <location>
        <begin position="6"/>
        <end position="319"/>
    </location>
</feature>
<dbReference type="EMBL" id="KZ819642">
    <property type="protein sequence ID" value="PWN86728.1"/>
    <property type="molecule type" value="Genomic_DNA"/>
</dbReference>
<keyword evidence="2" id="KW-0479">Metal-binding</keyword>
<gene>
    <name evidence="10" type="ORF">FA10DRAFT_297690</name>
</gene>
<name>A0A316YDI1_9BASI</name>
<reference evidence="10 11" key="1">
    <citation type="journal article" date="2018" name="Mol. Biol. Evol.">
        <title>Broad Genomic Sampling Reveals a Smut Pathogenic Ancestry of the Fungal Clade Ustilaginomycotina.</title>
        <authorList>
            <person name="Kijpornyongpan T."/>
            <person name="Mondo S.J."/>
            <person name="Barry K."/>
            <person name="Sandor L."/>
            <person name="Lee J."/>
            <person name="Lipzen A."/>
            <person name="Pangilinan J."/>
            <person name="LaButti K."/>
            <person name="Hainaut M."/>
            <person name="Henrissat B."/>
            <person name="Grigoriev I.V."/>
            <person name="Spatafora J.W."/>
            <person name="Aime M.C."/>
        </authorList>
    </citation>
    <scope>NUCLEOTIDE SEQUENCE [LARGE SCALE GENOMIC DNA]</scope>
    <source>
        <strain evidence="10 11">MCA 4198</strain>
    </source>
</reference>
<evidence type="ECO:0000256" key="4">
    <source>
        <dbReference type="ARBA" id="ARBA00022833"/>
    </source>
</evidence>
<dbReference type="RefSeq" id="XP_025373926.1">
    <property type="nucleotide sequence ID" value="XM_025524534.1"/>
</dbReference>
<dbReference type="GO" id="GO:0047596">
    <property type="term" value="F:6-methylsalicylate decarboxylase activity"/>
    <property type="evidence" value="ECO:0007669"/>
    <property type="project" value="UniProtKB-EC"/>
</dbReference>
<dbReference type="GO" id="GO:0019748">
    <property type="term" value="P:secondary metabolic process"/>
    <property type="evidence" value="ECO:0007669"/>
    <property type="project" value="TreeGrafter"/>
</dbReference>
<dbReference type="Pfam" id="PF04909">
    <property type="entry name" value="Amidohydro_2"/>
    <property type="match status" value="1"/>
</dbReference>
<keyword evidence="5 8" id="KW-0456">Lyase</keyword>
<evidence type="ECO:0000256" key="8">
    <source>
        <dbReference type="RuleBase" id="RU366045"/>
    </source>
</evidence>
<dbReference type="PANTHER" id="PTHR21240:SF29">
    <property type="entry name" value="AMIDOHYDROLASE-RELATED DOMAIN-CONTAINING PROTEIN"/>
    <property type="match status" value="1"/>
</dbReference>